<keyword evidence="3" id="KW-1185">Reference proteome</keyword>
<name>A0A517NT76_9BACT</name>
<proteinExistence type="predicted"/>
<sequence length="217" mass="22072">MARGPLGGCCGPASASHSDACTGCGELYVDPWINHPADCVDPCDTCGNFNGQSCGKCRPIFGGIRSLWGYRCGDDCEECVGPVCFNGRCGALNGGGGCGCDGGCSGGCDGGCDSGGCSCGSEVVGPSCGCEAACGCEPSCGFEPACGLETIHSGEVLYGDNGGQIINEGEYIVEGQPTPHRSVEIQPADQPYKPERSRKIFNPRPRVATGDGRSVGY</sequence>
<evidence type="ECO:0000256" key="1">
    <source>
        <dbReference type="SAM" id="MobiDB-lite"/>
    </source>
</evidence>
<evidence type="ECO:0000313" key="3">
    <source>
        <dbReference type="Proteomes" id="UP000319817"/>
    </source>
</evidence>
<protein>
    <submittedName>
        <fullName evidence="2">Uncharacterized protein</fullName>
    </submittedName>
</protein>
<dbReference type="OrthoDB" id="285262at2"/>
<dbReference type="RefSeq" id="WP_145417840.1">
    <property type="nucleotide sequence ID" value="NZ_CP036526.1"/>
</dbReference>
<dbReference type="AlphaFoldDB" id="A0A517NT76"/>
<organism evidence="2 3">
    <name type="scientific">Stieleria marina</name>
    <dbReference type="NCBI Taxonomy" id="1930275"/>
    <lineage>
        <taxon>Bacteria</taxon>
        <taxon>Pseudomonadati</taxon>
        <taxon>Planctomycetota</taxon>
        <taxon>Planctomycetia</taxon>
        <taxon>Pirellulales</taxon>
        <taxon>Pirellulaceae</taxon>
        <taxon>Stieleria</taxon>
    </lineage>
</organism>
<dbReference type="Proteomes" id="UP000319817">
    <property type="component" value="Chromosome"/>
</dbReference>
<accession>A0A517NT76</accession>
<gene>
    <name evidence="2" type="ORF">K239x_22860</name>
</gene>
<evidence type="ECO:0000313" key="2">
    <source>
        <dbReference type="EMBL" id="QDT10330.1"/>
    </source>
</evidence>
<dbReference type="EMBL" id="CP036526">
    <property type="protein sequence ID" value="QDT10330.1"/>
    <property type="molecule type" value="Genomic_DNA"/>
</dbReference>
<feature type="region of interest" description="Disordered" evidence="1">
    <location>
        <begin position="177"/>
        <end position="217"/>
    </location>
</feature>
<reference evidence="2 3" key="1">
    <citation type="submission" date="2019-02" db="EMBL/GenBank/DDBJ databases">
        <title>Deep-cultivation of Planctomycetes and their phenomic and genomic characterization uncovers novel biology.</title>
        <authorList>
            <person name="Wiegand S."/>
            <person name="Jogler M."/>
            <person name="Boedeker C."/>
            <person name="Pinto D."/>
            <person name="Vollmers J."/>
            <person name="Rivas-Marin E."/>
            <person name="Kohn T."/>
            <person name="Peeters S.H."/>
            <person name="Heuer A."/>
            <person name="Rast P."/>
            <person name="Oberbeckmann S."/>
            <person name="Bunk B."/>
            <person name="Jeske O."/>
            <person name="Meyerdierks A."/>
            <person name="Storesund J.E."/>
            <person name="Kallscheuer N."/>
            <person name="Luecker S."/>
            <person name="Lage O.M."/>
            <person name="Pohl T."/>
            <person name="Merkel B.J."/>
            <person name="Hornburger P."/>
            <person name="Mueller R.-W."/>
            <person name="Bruemmer F."/>
            <person name="Labrenz M."/>
            <person name="Spormann A.M."/>
            <person name="Op den Camp H."/>
            <person name="Overmann J."/>
            <person name="Amann R."/>
            <person name="Jetten M.S.M."/>
            <person name="Mascher T."/>
            <person name="Medema M.H."/>
            <person name="Devos D.P."/>
            <person name="Kaster A.-K."/>
            <person name="Ovreas L."/>
            <person name="Rohde M."/>
            <person name="Galperin M.Y."/>
            <person name="Jogler C."/>
        </authorList>
    </citation>
    <scope>NUCLEOTIDE SEQUENCE [LARGE SCALE GENOMIC DNA]</scope>
    <source>
        <strain evidence="2 3">K23_9</strain>
    </source>
</reference>